<dbReference type="InterPro" id="IPR032466">
    <property type="entry name" value="Metal_Hydrolase"/>
</dbReference>
<dbReference type="EMBL" id="JAAAWO010000006">
    <property type="protein sequence ID" value="NDW15771.1"/>
    <property type="molecule type" value="Genomic_DNA"/>
</dbReference>
<dbReference type="CDD" id="cd01300">
    <property type="entry name" value="YtcJ_like"/>
    <property type="match status" value="1"/>
</dbReference>
<evidence type="ECO:0000259" key="2">
    <source>
        <dbReference type="Pfam" id="PF07969"/>
    </source>
</evidence>
<dbReference type="Gene3D" id="3.10.310.70">
    <property type="match status" value="1"/>
</dbReference>
<organism evidence="3 4">
    <name type="scientific">Alteromonas genovensis</name>
    <dbReference type="NCBI Taxonomy" id="471225"/>
    <lineage>
        <taxon>Bacteria</taxon>
        <taxon>Pseudomonadati</taxon>
        <taxon>Pseudomonadota</taxon>
        <taxon>Gammaproteobacteria</taxon>
        <taxon>Alteromonadales</taxon>
        <taxon>Alteromonadaceae</taxon>
        <taxon>Alteromonas/Salinimonas group</taxon>
        <taxon>Alteromonas</taxon>
    </lineage>
</organism>
<dbReference type="Gene3D" id="2.30.40.10">
    <property type="entry name" value="Urease, subunit C, domain 1"/>
    <property type="match status" value="1"/>
</dbReference>
<keyword evidence="4" id="KW-1185">Reference proteome</keyword>
<dbReference type="InterPro" id="IPR013108">
    <property type="entry name" value="Amidohydro_3"/>
</dbReference>
<dbReference type="SUPFAM" id="SSF51338">
    <property type="entry name" value="Composite domain of metallo-dependent hydrolases"/>
    <property type="match status" value="1"/>
</dbReference>
<protein>
    <submittedName>
        <fullName evidence="3">Amidohydrolase family protein</fullName>
    </submittedName>
</protein>
<dbReference type="Proteomes" id="UP000471381">
    <property type="component" value="Unassembled WGS sequence"/>
</dbReference>
<evidence type="ECO:0000313" key="4">
    <source>
        <dbReference type="Proteomes" id="UP000471381"/>
    </source>
</evidence>
<gene>
    <name evidence="3" type="ORF">GTQ48_09600</name>
</gene>
<proteinExistence type="predicted"/>
<feature type="signal peptide" evidence="1">
    <location>
        <begin position="1"/>
        <end position="21"/>
    </location>
</feature>
<dbReference type="PANTHER" id="PTHR22642">
    <property type="entry name" value="IMIDAZOLONEPROPIONASE"/>
    <property type="match status" value="1"/>
</dbReference>
<dbReference type="InterPro" id="IPR011059">
    <property type="entry name" value="Metal-dep_hydrolase_composite"/>
</dbReference>
<dbReference type="SUPFAM" id="SSF51556">
    <property type="entry name" value="Metallo-dependent hydrolases"/>
    <property type="match status" value="1"/>
</dbReference>
<keyword evidence="1" id="KW-0732">Signal</keyword>
<dbReference type="InterPro" id="IPR033932">
    <property type="entry name" value="YtcJ-like"/>
</dbReference>
<dbReference type="Gene3D" id="3.20.20.140">
    <property type="entry name" value="Metal-dependent hydrolases"/>
    <property type="match status" value="1"/>
</dbReference>
<dbReference type="PANTHER" id="PTHR22642:SF2">
    <property type="entry name" value="PROTEIN LONG AFTER FAR-RED 3"/>
    <property type="match status" value="1"/>
</dbReference>
<evidence type="ECO:0000256" key="1">
    <source>
        <dbReference type="SAM" id="SignalP"/>
    </source>
</evidence>
<evidence type="ECO:0000313" key="3">
    <source>
        <dbReference type="EMBL" id="NDW15771.1"/>
    </source>
</evidence>
<dbReference type="Pfam" id="PF07969">
    <property type="entry name" value="Amidohydro_3"/>
    <property type="match status" value="1"/>
</dbReference>
<name>A0A6N9TF52_9ALTE</name>
<sequence>MSTLSILLFTAGLAVAQSSVAETPSYATVTSPATATLTSTSACEKADLVLHNTTIYTANDSQWKAQAVASLANKIVFVGSNEAAKKYMCGNANVIDMAGKTVFAGFTDSHQHLEGVGKRTKTLSLFGLPTLKQTVKEIENWASSVPDNNWVLGRGWIEREWTDEQRFLSRHDVDGFTANKPLFMPRADGVSALVNSKALELAGVTRHTPDPEGGKFERDESGELTGYVLANAMNVFRDIIPKDTDAYLKDNLLRGLQANVAMGWTQTQDAGMPYRLVDLMQQIHQQGDMLHRVYASIPVLQAEQLFTRGREKTADDMFDVRGIKVFIDGTLGSRGAALLENYSDAPHNGFMNRITQEALVPILHKALQHGAQVQTHVIGDRAVRSLLNWYEEAYNTVPKEEWAQQDLRWRMEHAQVITPRDQQRFVDLNVIPSMQPSHGSGDLNFAGARLGQARLAYAYPWKSLVDKGLKVVAGSDAPVEVGDPRIEFYAAVARKRLDGTSGEGWHPEQAVSRETALKMLTIWPAYGAFQEHLRGSIEVGKYADFTIFNRDIMTVPEQDILTAENVMTVVNGQVVYRREN</sequence>
<accession>A0A6N9TF52</accession>
<dbReference type="AlphaFoldDB" id="A0A6N9TF52"/>
<comment type="caution">
    <text evidence="3">The sequence shown here is derived from an EMBL/GenBank/DDBJ whole genome shotgun (WGS) entry which is preliminary data.</text>
</comment>
<keyword evidence="3" id="KW-0378">Hydrolase</keyword>
<feature type="chain" id="PRO_5026734092" evidence="1">
    <location>
        <begin position="22"/>
        <end position="580"/>
    </location>
</feature>
<reference evidence="3 4" key="1">
    <citation type="submission" date="2020-01" db="EMBL/GenBank/DDBJ databases">
        <title>Genomes of bacteria type strains.</title>
        <authorList>
            <person name="Chen J."/>
            <person name="Zhu S."/>
            <person name="Yang J."/>
        </authorList>
    </citation>
    <scope>NUCLEOTIDE SEQUENCE [LARGE SCALE GENOMIC DNA]</scope>
    <source>
        <strain evidence="3 4">LMG 24078</strain>
    </source>
</reference>
<feature type="domain" description="Amidohydrolase 3" evidence="2">
    <location>
        <begin position="94"/>
        <end position="576"/>
    </location>
</feature>
<dbReference type="GO" id="GO:0016810">
    <property type="term" value="F:hydrolase activity, acting on carbon-nitrogen (but not peptide) bonds"/>
    <property type="evidence" value="ECO:0007669"/>
    <property type="project" value="InterPro"/>
</dbReference>
<dbReference type="RefSeq" id="WP_163106493.1">
    <property type="nucleotide sequence ID" value="NZ_JAAAWO010000006.1"/>
</dbReference>